<dbReference type="Proteomes" id="UP000001514">
    <property type="component" value="Unassembled WGS sequence"/>
</dbReference>
<feature type="non-terminal residue" evidence="16">
    <location>
        <position position="1"/>
    </location>
</feature>
<evidence type="ECO:0000256" key="8">
    <source>
        <dbReference type="ARBA" id="ARBA00022968"/>
    </source>
</evidence>
<dbReference type="GO" id="GO:0004656">
    <property type="term" value="F:procollagen-proline 4-dioxygenase activity"/>
    <property type="evidence" value="ECO:0000318"/>
    <property type="project" value="GO_Central"/>
</dbReference>
<dbReference type="Pfam" id="PF13640">
    <property type="entry name" value="2OG-FeII_Oxy_3"/>
    <property type="match status" value="1"/>
</dbReference>
<evidence type="ECO:0000256" key="10">
    <source>
        <dbReference type="ARBA" id="ARBA00023002"/>
    </source>
</evidence>
<reference evidence="16 17" key="1">
    <citation type="journal article" date="2011" name="Science">
        <title>The Selaginella genome identifies genetic changes associated with the evolution of vascular plants.</title>
        <authorList>
            <person name="Banks J.A."/>
            <person name="Nishiyama T."/>
            <person name="Hasebe M."/>
            <person name="Bowman J.L."/>
            <person name="Gribskov M."/>
            <person name="dePamphilis C."/>
            <person name="Albert V.A."/>
            <person name="Aono N."/>
            <person name="Aoyama T."/>
            <person name="Ambrose B.A."/>
            <person name="Ashton N.W."/>
            <person name="Axtell M.J."/>
            <person name="Barker E."/>
            <person name="Barker M.S."/>
            <person name="Bennetzen J.L."/>
            <person name="Bonawitz N.D."/>
            <person name="Chapple C."/>
            <person name="Cheng C."/>
            <person name="Correa L.G."/>
            <person name="Dacre M."/>
            <person name="DeBarry J."/>
            <person name="Dreyer I."/>
            <person name="Elias M."/>
            <person name="Engstrom E.M."/>
            <person name="Estelle M."/>
            <person name="Feng L."/>
            <person name="Finet C."/>
            <person name="Floyd S.K."/>
            <person name="Frommer W.B."/>
            <person name="Fujita T."/>
            <person name="Gramzow L."/>
            <person name="Gutensohn M."/>
            <person name="Harholt J."/>
            <person name="Hattori M."/>
            <person name="Heyl A."/>
            <person name="Hirai T."/>
            <person name="Hiwatashi Y."/>
            <person name="Ishikawa M."/>
            <person name="Iwata M."/>
            <person name="Karol K.G."/>
            <person name="Koehler B."/>
            <person name="Kolukisaoglu U."/>
            <person name="Kubo M."/>
            <person name="Kurata T."/>
            <person name="Lalonde S."/>
            <person name="Li K."/>
            <person name="Li Y."/>
            <person name="Litt A."/>
            <person name="Lyons E."/>
            <person name="Manning G."/>
            <person name="Maruyama T."/>
            <person name="Michael T.P."/>
            <person name="Mikami K."/>
            <person name="Miyazaki S."/>
            <person name="Morinaga S."/>
            <person name="Murata T."/>
            <person name="Mueller-Roeber B."/>
            <person name="Nelson D.R."/>
            <person name="Obara M."/>
            <person name="Oguri Y."/>
            <person name="Olmstead R.G."/>
            <person name="Onodera N."/>
            <person name="Petersen B.L."/>
            <person name="Pils B."/>
            <person name="Prigge M."/>
            <person name="Rensing S.A."/>
            <person name="Riano-Pachon D.M."/>
            <person name="Roberts A.W."/>
            <person name="Sato Y."/>
            <person name="Scheller H.V."/>
            <person name="Schulz B."/>
            <person name="Schulz C."/>
            <person name="Shakirov E.V."/>
            <person name="Shibagaki N."/>
            <person name="Shinohara N."/>
            <person name="Shippen D.E."/>
            <person name="Soerensen I."/>
            <person name="Sotooka R."/>
            <person name="Sugimoto N."/>
            <person name="Sugita M."/>
            <person name="Sumikawa N."/>
            <person name="Tanurdzic M."/>
            <person name="Theissen G."/>
            <person name="Ulvskov P."/>
            <person name="Wakazuki S."/>
            <person name="Weng J.K."/>
            <person name="Willats W.W."/>
            <person name="Wipf D."/>
            <person name="Wolf P.G."/>
            <person name="Yang L."/>
            <person name="Zimmer A.D."/>
            <person name="Zhu Q."/>
            <person name="Mitros T."/>
            <person name="Hellsten U."/>
            <person name="Loque D."/>
            <person name="Otillar R."/>
            <person name="Salamov A."/>
            <person name="Schmutz J."/>
            <person name="Shapiro H."/>
            <person name="Lindquist E."/>
            <person name="Lucas S."/>
            <person name="Rokhsar D."/>
            <person name="Grigoriev I.V."/>
        </authorList>
    </citation>
    <scope>NUCLEOTIDE SEQUENCE [LARGE SCALE GENOMIC DNA]</scope>
</reference>
<dbReference type="Gene3D" id="2.60.120.620">
    <property type="entry name" value="q2cbj1_9rhob like domain"/>
    <property type="match status" value="1"/>
</dbReference>
<comment type="similarity">
    <text evidence="3">Belongs to the P4HA family.</text>
</comment>
<dbReference type="eggNOG" id="KOG1591">
    <property type="taxonomic scope" value="Eukaryota"/>
</dbReference>
<dbReference type="GO" id="GO:0005506">
    <property type="term" value="F:iron ion binding"/>
    <property type="evidence" value="ECO:0007669"/>
    <property type="project" value="InterPro"/>
</dbReference>
<sequence>WSEIISWTPRASLVHNFLTDDECDHLIRVAMPLMQKSTVVDSQTGGSRDSRVRTSSGMFLNRGQDRVISEIEDKIAKLTFIPKDHGEGIQVLHYEPGQKYDAHHDFFYDTVNTRNGGQRIATLLMYLTDVEEGGETVFPKSAKNSSSLPWHNQLSECGRRGVSVRPKRGDALLFWSMSPDAQLDHSSLHGGCPVIKGDKWSATKWMRVSEYKL</sequence>
<evidence type="ECO:0000256" key="9">
    <source>
        <dbReference type="ARBA" id="ARBA00022989"/>
    </source>
</evidence>
<evidence type="ECO:0000313" key="16">
    <source>
        <dbReference type="EMBL" id="EFJ09371.1"/>
    </source>
</evidence>
<evidence type="ECO:0000256" key="2">
    <source>
        <dbReference type="ARBA" id="ARBA00004648"/>
    </source>
</evidence>
<name>D8T1Q4_SELML</name>
<keyword evidence="5" id="KW-0812">Transmembrane</keyword>
<dbReference type="EC" id="1.14.11.2" evidence="4"/>
<dbReference type="InterPro" id="IPR005123">
    <property type="entry name" value="Oxoglu/Fe-dep_dioxygenase_dom"/>
</dbReference>
<dbReference type="FunFam" id="2.60.120.620:FF:000002">
    <property type="entry name" value="Prolyl 4-hydroxylase 4"/>
    <property type="match status" value="1"/>
</dbReference>
<dbReference type="InterPro" id="IPR045054">
    <property type="entry name" value="P4HA-like"/>
</dbReference>
<dbReference type="SMART" id="SM00702">
    <property type="entry name" value="P4Hc"/>
    <property type="match status" value="1"/>
</dbReference>
<keyword evidence="13" id="KW-0325">Glycoprotein</keyword>
<accession>D8T1Q4</accession>
<evidence type="ECO:0000256" key="12">
    <source>
        <dbReference type="ARBA" id="ARBA00023136"/>
    </source>
</evidence>
<evidence type="ECO:0000313" key="17">
    <source>
        <dbReference type="Proteomes" id="UP000001514"/>
    </source>
</evidence>
<feature type="domain" description="Fe2OG dioxygenase" evidence="15">
    <location>
        <begin position="85"/>
        <end position="208"/>
    </location>
</feature>
<evidence type="ECO:0000256" key="1">
    <source>
        <dbReference type="ARBA" id="ARBA00001961"/>
    </source>
</evidence>
<keyword evidence="6" id="KW-0479">Metal-binding</keyword>
<dbReference type="InterPro" id="IPR006620">
    <property type="entry name" value="Pro_4_hyd_alph"/>
</dbReference>
<keyword evidence="12" id="KW-0472">Membrane</keyword>
<dbReference type="OrthoDB" id="420380at2759"/>
<evidence type="ECO:0000256" key="14">
    <source>
        <dbReference type="ARBA" id="ARBA00049169"/>
    </source>
</evidence>
<dbReference type="PANTHER" id="PTHR10869">
    <property type="entry name" value="PROLYL 4-HYDROXYLASE ALPHA SUBUNIT"/>
    <property type="match status" value="1"/>
</dbReference>
<proteinExistence type="inferred from homology"/>
<comment type="catalytic activity">
    <reaction evidence="14">
        <text>L-prolyl-[collagen] + 2-oxoglutarate + O2 = trans-4-hydroxy-L-prolyl-[collagen] + succinate + CO2</text>
        <dbReference type="Rhea" id="RHEA:18945"/>
        <dbReference type="Rhea" id="RHEA-COMP:11676"/>
        <dbReference type="Rhea" id="RHEA-COMP:11680"/>
        <dbReference type="ChEBI" id="CHEBI:15379"/>
        <dbReference type="ChEBI" id="CHEBI:16526"/>
        <dbReference type="ChEBI" id="CHEBI:16810"/>
        <dbReference type="ChEBI" id="CHEBI:30031"/>
        <dbReference type="ChEBI" id="CHEBI:50342"/>
        <dbReference type="ChEBI" id="CHEBI:61965"/>
        <dbReference type="EC" id="1.14.11.2"/>
    </reaction>
</comment>
<dbReference type="PANTHER" id="PTHR10869:SF123">
    <property type="entry name" value="PROLYL 4-HYDROXYLASE 10-RELATED"/>
    <property type="match status" value="1"/>
</dbReference>
<dbReference type="KEGG" id="smo:SELMODRAFT_129912"/>
<dbReference type="GO" id="GO:0031418">
    <property type="term" value="F:L-ascorbic acid binding"/>
    <property type="evidence" value="ECO:0007669"/>
    <property type="project" value="InterPro"/>
</dbReference>
<evidence type="ECO:0000256" key="13">
    <source>
        <dbReference type="ARBA" id="ARBA00023180"/>
    </source>
</evidence>
<comment type="cofactor">
    <cofactor evidence="1">
        <name>L-ascorbate</name>
        <dbReference type="ChEBI" id="CHEBI:38290"/>
    </cofactor>
</comment>
<dbReference type="GO" id="GO:0005789">
    <property type="term" value="C:endoplasmic reticulum membrane"/>
    <property type="evidence" value="ECO:0007669"/>
    <property type="project" value="UniProtKB-SubCell"/>
</dbReference>
<evidence type="ECO:0000259" key="15">
    <source>
        <dbReference type="PROSITE" id="PS51471"/>
    </source>
</evidence>
<evidence type="ECO:0000256" key="3">
    <source>
        <dbReference type="ARBA" id="ARBA00006511"/>
    </source>
</evidence>
<keyword evidence="9" id="KW-1133">Transmembrane helix</keyword>
<keyword evidence="10" id="KW-0560">Oxidoreductase</keyword>
<keyword evidence="11" id="KW-0408">Iron</keyword>
<dbReference type="HOGENOM" id="CLU_058132_1_0_1"/>
<keyword evidence="7" id="KW-0223">Dioxygenase</keyword>
<organism evidence="17">
    <name type="scientific">Selaginella moellendorffii</name>
    <name type="common">Spikemoss</name>
    <dbReference type="NCBI Taxonomy" id="88036"/>
    <lineage>
        <taxon>Eukaryota</taxon>
        <taxon>Viridiplantae</taxon>
        <taxon>Streptophyta</taxon>
        <taxon>Embryophyta</taxon>
        <taxon>Tracheophyta</taxon>
        <taxon>Lycopodiopsida</taxon>
        <taxon>Selaginellales</taxon>
        <taxon>Selaginellaceae</taxon>
        <taxon>Selaginella</taxon>
    </lineage>
</organism>
<evidence type="ECO:0000256" key="4">
    <source>
        <dbReference type="ARBA" id="ARBA00012269"/>
    </source>
</evidence>
<keyword evidence="17" id="KW-1185">Reference proteome</keyword>
<gene>
    <name evidence="16" type="ORF">SELMODRAFT_129912</name>
</gene>
<dbReference type="InterPro" id="IPR044862">
    <property type="entry name" value="Pro_4_hyd_alph_FE2OG_OXY"/>
</dbReference>
<dbReference type="GO" id="GO:0005783">
    <property type="term" value="C:endoplasmic reticulum"/>
    <property type="evidence" value="ECO:0000318"/>
    <property type="project" value="GO_Central"/>
</dbReference>
<protein>
    <recommendedName>
        <fullName evidence="4">procollagen-proline 4-dioxygenase</fullName>
        <ecNumber evidence="4">1.14.11.2</ecNumber>
    </recommendedName>
</protein>
<evidence type="ECO:0000256" key="7">
    <source>
        <dbReference type="ARBA" id="ARBA00022964"/>
    </source>
</evidence>
<evidence type="ECO:0000256" key="5">
    <source>
        <dbReference type="ARBA" id="ARBA00022692"/>
    </source>
</evidence>
<dbReference type="InParanoid" id="D8T1Q4"/>
<dbReference type="AlphaFoldDB" id="D8T1Q4"/>
<dbReference type="Gramene" id="EFJ09371">
    <property type="protein sequence ID" value="EFJ09371"/>
    <property type="gene ID" value="SELMODRAFT_129912"/>
</dbReference>
<keyword evidence="8" id="KW-0735">Signal-anchor</keyword>
<evidence type="ECO:0000256" key="11">
    <source>
        <dbReference type="ARBA" id="ARBA00023004"/>
    </source>
</evidence>
<comment type="subcellular location">
    <subcellularLocation>
        <location evidence="2">Endoplasmic reticulum membrane</location>
        <topology evidence="2">Single-pass type II membrane protein</topology>
    </subcellularLocation>
</comment>
<dbReference type="EMBL" id="GL377663">
    <property type="protein sequence ID" value="EFJ09371.1"/>
    <property type="molecule type" value="Genomic_DNA"/>
</dbReference>
<dbReference type="PROSITE" id="PS51471">
    <property type="entry name" value="FE2OG_OXY"/>
    <property type="match status" value="1"/>
</dbReference>
<evidence type="ECO:0000256" key="6">
    <source>
        <dbReference type="ARBA" id="ARBA00022723"/>
    </source>
</evidence>